<evidence type="ECO:0000256" key="1">
    <source>
        <dbReference type="SAM" id="Phobius"/>
    </source>
</evidence>
<protein>
    <submittedName>
        <fullName evidence="2">Uncharacterized protein</fullName>
    </submittedName>
</protein>
<keyword evidence="1" id="KW-1133">Transmembrane helix</keyword>
<accession>A4JKK2</accession>
<evidence type="ECO:0000313" key="3">
    <source>
        <dbReference type="Proteomes" id="UP000002287"/>
    </source>
</evidence>
<dbReference type="HOGENOM" id="CLU_1222897_0_0_4"/>
<feature type="transmembrane region" description="Helical" evidence="1">
    <location>
        <begin position="134"/>
        <end position="157"/>
    </location>
</feature>
<organism evidence="2 3">
    <name type="scientific">Burkholderia vietnamiensis (strain G4 / LMG 22486)</name>
    <name type="common">Burkholderia cepacia (strain R1808)</name>
    <dbReference type="NCBI Taxonomy" id="269482"/>
    <lineage>
        <taxon>Bacteria</taxon>
        <taxon>Pseudomonadati</taxon>
        <taxon>Pseudomonadota</taxon>
        <taxon>Betaproteobacteria</taxon>
        <taxon>Burkholderiales</taxon>
        <taxon>Burkholderiaceae</taxon>
        <taxon>Burkholderia</taxon>
        <taxon>Burkholderia cepacia complex</taxon>
    </lineage>
</organism>
<sequence>MIFHSLGGVVSNLRSTRAHYQRSKFGDFEDVAREVAPLMLAAIGDDAMALNSAIANDSDRARPKLPEGYWIEMEMAGKLMRGWFETVPFKDGDKVAVVFKGEGHLVAVNNPEQRVIVFAPGLPEVLKNGFGKMVFYMFLIVNTILFFGALILFSFAINSWNELRLVICMLFVATISISTLFFLATLRDELFGVLRAKKIMKLLGLSDFYRGMRGDSDGVRSHGFHY</sequence>
<keyword evidence="1" id="KW-0812">Transmembrane</keyword>
<dbReference type="Proteomes" id="UP000002287">
    <property type="component" value="Chromosome 2"/>
</dbReference>
<dbReference type="EMBL" id="CP000615">
    <property type="protein sequence ID" value="ABO56805.1"/>
    <property type="molecule type" value="Genomic_DNA"/>
</dbReference>
<reference evidence="3" key="1">
    <citation type="submission" date="2007-03" db="EMBL/GenBank/DDBJ databases">
        <title>Complete sequence of chromosome 2 of Burkholderia vietnamiensis G4.</title>
        <authorList>
            <consortium name="US DOE Joint Genome Institute"/>
            <person name="Copeland A."/>
            <person name="Lucas S."/>
            <person name="Lapidus A."/>
            <person name="Barry K."/>
            <person name="Detter J.C."/>
            <person name="Glavina del Rio T."/>
            <person name="Hammon N."/>
            <person name="Israni S."/>
            <person name="Dalin E."/>
            <person name="Tice H."/>
            <person name="Pitluck S."/>
            <person name="Chain P."/>
            <person name="Malfatti S."/>
            <person name="Shin M."/>
            <person name="Vergez L."/>
            <person name="Schmutz J."/>
            <person name="Larimer F."/>
            <person name="Land M."/>
            <person name="Hauser L."/>
            <person name="Kyrpides N."/>
            <person name="Tiedje J."/>
            <person name="Richardson P."/>
        </authorList>
    </citation>
    <scope>NUCLEOTIDE SEQUENCE [LARGE SCALE GENOMIC DNA]</scope>
    <source>
        <strain evidence="3">G4 / LMG 22486</strain>
    </source>
</reference>
<name>A4JKK2_BURVG</name>
<feature type="transmembrane region" description="Helical" evidence="1">
    <location>
        <begin position="163"/>
        <end position="186"/>
    </location>
</feature>
<proteinExistence type="predicted"/>
<dbReference type="KEGG" id="bvi:Bcep1808_3822"/>
<evidence type="ECO:0000313" key="2">
    <source>
        <dbReference type="EMBL" id="ABO56805.1"/>
    </source>
</evidence>
<keyword evidence="1" id="KW-0472">Membrane</keyword>
<gene>
    <name evidence="2" type="ordered locus">Bcep1808_3822</name>
</gene>
<dbReference type="AlphaFoldDB" id="A4JKK2"/>